<reference evidence="7 8" key="1">
    <citation type="submission" date="2019-02" db="EMBL/GenBank/DDBJ databases">
        <title>Deep-cultivation of Planctomycetes and their phenomic and genomic characterization uncovers novel biology.</title>
        <authorList>
            <person name="Wiegand S."/>
            <person name="Jogler M."/>
            <person name="Boedeker C."/>
            <person name="Pinto D."/>
            <person name="Vollmers J."/>
            <person name="Rivas-Marin E."/>
            <person name="Kohn T."/>
            <person name="Peeters S.H."/>
            <person name="Heuer A."/>
            <person name="Rast P."/>
            <person name="Oberbeckmann S."/>
            <person name="Bunk B."/>
            <person name="Jeske O."/>
            <person name="Meyerdierks A."/>
            <person name="Storesund J.E."/>
            <person name="Kallscheuer N."/>
            <person name="Luecker S."/>
            <person name="Lage O.M."/>
            <person name="Pohl T."/>
            <person name="Merkel B.J."/>
            <person name="Hornburger P."/>
            <person name="Mueller R.-W."/>
            <person name="Bruemmer F."/>
            <person name="Labrenz M."/>
            <person name="Spormann A.M."/>
            <person name="Op den Camp H."/>
            <person name="Overmann J."/>
            <person name="Amann R."/>
            <person name="Jetten M.S.M."/>
            <person name="Mascher T."/>
            <person name="Medema M.H."/>
            <person name="Devos D.P."/>
            <person name="Kaster A.-K."/>
            <person name="Ovreas L."/>
            <person name="Rohde M."/>
            <person name="Galperin M.Y."/>
            <person name="Jogler C."/>
        </authorList>
    </citation>
    <scope>NUCLEOTIDE SEQUENCE [LARGE SCALE GENOMIC DNA]</scope>
    <source>
        <strain evidence="7 8">K22_7</strain>
    </source>
</reference>
<dbReference type="KEGG" id="rlc:K227x_06630"/>
<feature type="binding site" evidence="5">
    <location>
        <position position="147"/>
    </location>
    <ligand>
        <name>Zn(2+)</name>
        <dbReference type="ChEBI" id="CHEBI:29105"/>
    </ligand>
</feature>
<dbReference type="SUPFAM" id="SSF54197">
    <property type="entry name" value="HIT-like"/>
    <property type="match status" value="2"/>
</dbReference>
<dbReference type="PIRSF" id="PIRSF000808">
    <property type="entry name" value="GalT"/>
    <property type="match status" value="1"/>
</dbReference>
<feature type="active site" description="Tele-UMP-histidine intermediate" evidence="4">
    <location>
        <position position="200"/>
    </location>
</feature>
<dbReference type="Proteomes" id="UP000318538">
    <property type="component" value="Chromosome"/>
</dbReference>
<comment type="cofactor">
    <cofactor evidence="5">
        <name>Zn(2+)</name>
        <dbReference type="ChEBI" id="CHEBI:29105"/>
    </cofactor>
    <text evidence="5">Binds 1 zinc ion per subunit.</text>
</comment>
<dbReference type="EMBL" id="CP036525">
    <property type="protein sequence ID" value="QDT02287.1"/>
    <property type="molecule type" value="Genomic_DNA"/>
</dbReference>
<dbReference type="GO" id="GO:0008270">
    <property type="term" value="F:zinc ion binding"/>
    <property type="evidence" value="ECO:0007669"/>
    <property type="project" value="InterPro"/>
</dbReference>
<dbReference type="GO" id="GO:0006012">
    <property type="term" value="P:galactose metabolic process"/>
    <property type="evidence" value="ECO:0007669"/>
    <property type="project" value="InterPro"/>
</dbReference>
<evidence type="ECO:0000256" key="5">
    <source>
        <dbReference type="PIRSR" id="PIRSR000808-3"/>
    </source>
</evidence>
<dbReference type="PANTHER" id="PTHR42763">
    <property type="entry name" value="ADP-GLUCOSE PHOSPHORYLASE"/>
    <property type="match status" value="1"/>
</dbReference>
<evidence type="ECO:0000256" key="1">
    <source>
        <dbReference type="ARBA" id="ARBA00022679"/>
    </source>
</evidence>
<feature type="domain" description="Galactose-1-phosphate uridyl transferase N-terminal" evidence="6">
    <location>
        <begin position="19"/>
        <end position="210"/>
    </location>
</feature>
<sequence length="375" mass="41982">MDIIKQSDLVKPSANAKRQAAASETRLDPFSGQWSIFAPQRTERPDEFVEHRPTIKTDVACPFCRGNESETPPAVWSKHIPETARLFSADDGPADYEDWSVRVVPNKFPAVDSIDETSTAPSTRPSALFQSNAVTGGHEVIVESPRHFHSLTELDIAEIDLIFQAYRDRIRHYRNVAGVQYVSVFKNVGRTAGASLSHSHSQLIATDRIPQPVASVVENMGRHRANTGCCLRCDVVRAERKAKERVVACDETVIATCPFASQLPMLVRVTTLKHQACFEDLGDRELESVSRMVYRVITWLEQLRPGTAYNYCLHTKPPGIVDPSDSFHWYIDIFPRMSQVAGFEWGSGCMINPILPEEAAASLRKCSASRNPRRF</sequence>
<dbReference type="EC" id="2.7.7.12" evidence="7"/>
<feature type="binding site" evidence="5">
    <location>
        <position position="61"/>
    </location>
    <ligand>
        <name>Zn(2+)</name>
        <dbReference type="ChEBI" id="CHEBI:29105"/>
    </ligand>
</feature>
<keyword evidence="5" id="KW-0862">Zinc</keyword>
<keyword evidence="8" id="KW-1185">Reference proteome</keyword>
<dbReference type="GO" id="GO:0008108">
    <property type="term" value="F:UDP-glucose:hexose-1-phosphate uridylyltransferase activity"/>
    <property type="evidence" value="ECO:0007669"/>
    <property type="project" value="UniProtKB-EC"/>
</dbReference>
<evidence type="ECO:0000256" key="2">
    <source>
        <dbReference type="ARBA" id="ARBA00022695"/>
    </source>
</evidence>
<keyword evidence="5" id="KW-0479">Metal-binding</keyword>
<keyword evidence="3" id="KW-0119">Carbohydrate metabolism</keyword>
<dbReference type="Gene3D" id="3.30.428.10">
    <property type="entry name" value="HIT-like"/>
    <property type="match status" value="2"/>
</dbReference>
<feature type="binding site" evidence="5">
    <location>
        <position position="64"/>
    </location>
    <ligand>
        <name>Zn(2+)</name>
        <dbReference type="ChEBI" id="CHEBI:29105"/>
    </ligand>
</feature>
<dbReference type="InterPro" id="IPR001937">
    <property type="entry name" value="GalP_UDPtransf1"/>
</dbReference>
<protein>
    <submittedName>
        <fullName evidence="7">Galactose-1-phosphate uridylyltransferase</fullName>
        <ecNumber evidence="7">2.7.7.12</ecNumber>
    </submittedName>
</protein>
<organism evidence="7 8">
    <name type="scientific">Rubripirellula lacrimiformis</name>
    <dbReference type="NCBI Taxonomy" id="1930273"/>
    <lineage>
        <taxon>Bacteria</taxon>
        <taxon>Pseudomonadati</taxon>
        <taxon>Planctomycetota</taxon>
        <taxon>Planctomycetia</taxon>
        <taxon>Pirellulales</taxon>
        <taxon>Pirellulaceae</taxon>
        <taxon>Rubripirellula</taxon>
    </lineage>
</organism>
<evidence type="ECO:0000256" key="3">
    <source>
        <dbReference type="ARBA" id="ARBA00023277"/>
    </source>
</evidence>
<dbReference type="InterPro" id="IPR005849">
    <property type="entry name" value="GalP_Utransf_N"/>
</dbReference>
<proteinExistence type="predicted"/>
<evidence type="ECO:0000259" key="6">
    <source>
        <dbReference type="Pfam" id="PF01087"/>
    </source>
</evidence>
<gene>
    <name evidence="7" type="primary">galT</name>
    <name evidence="7" type="ORF">K227x_06630</name>
</gene>
<evidence type="ECO:0000313" key="7">
    <source>
        <dbReference type="EMBL" id="QDT02287.1"/>
    </source>
</evidence>
<keyword evidence="2 7" id="KW-0548">Nucleotidyltransferase</keyword>
<dbReference type="InterPro" id="IPR053177">
    <property type="entry name" value="ADP-glucose_phosphorylase"/>
</dbReference>
<dbReference type="Pfam" id="PF01087">
    <property type="entry name" value="GalP_UDP_transf"/>
    <property type="match status" value="1"/>
</dbReference>
<name>A0A517N577_9BACT</name>
<feature type="binding site" evidence="5">
    <location>
        <position position="198"/>
    </location>
    <ligand>
        <name>Zn(2+)</name>
        <dbReference type="ChEBI" id="CHEBI:29105"/>
    </ligand>
</feature>
<dbReference type="PANTHER" id="PTHR42763:SF1">
    <property type="entry name" value="UDP-GLUCOSE--HEXOSE-1-PHOSPHATE URIDYLYLTRANSFERASE"/>
    <property type="match status" value="1"/>
</dbReference>
<dbReference type="AlphaFoldDB" id="A0A517N577"/>
<accession>A0A517N577</accession>
<evidence type="ECO:0000313" key="8">
    <source>
        <dbReference type="Proteomes" id="UP000318538"/>
    </source>
</evidence>
<evidence type="ECO:0000256" key="4">
    <source>
        <dbReference type="PIRSR" id="PIRSR000808-1"/>
    </source>
</evidence>
<dbReference type="RefSeq" id="WP_218933741.1">
    <property type="nucleotide sequence ID" value="NZ_CP036525.1"/>
</dbReference>
<dbReference type="InterPro" id="IPR036265">
    <property type="entry name" value="HIT-like_sf"/>
</dbReference>
<keyword evidence="1 7" id="KW-0808">Transferase</keyword>